<reference evidence="7 8" key="1">
    <citation type="submission" date="2017-02" db="EMBL/GenBank/DDBJ databases">
        <authorList>
            <person name="Peterson S.W."/>
        </authorList>
    </citation>
    <scope>NUCLEOTIDE SEQUENCE [LARGE SCALE GENOMIC DNA]</scope>
    <source>
        <strain evidence="7 8">P15</strain>
    </source>
</reference>
<evidence type="ECO:0000256" key="4">
    <source>
        <dbReference type="PIRNR" id="PIRNR016020"/>
    </source>
</evidence>
<evidence type="ECO:0000313" key="8">
    <source>
        <dbReference type="Proteomes" id="UP000190341"/>
    </source>
</evidence>
<comment type="similarity">
    <text evidence="2 4">Belongs to the glucose-6-phosphate 1-epimerase family.</text>
</comment>
<dbReference type="AlphaFoldDB" id="A0A1T5KQC7"/>
<keyword evidence="8" id="KW-1185">Reference proteome</keyword>
<feature type="binding site" evidence="6">
    <location>
        <position position="91"/>
    </location>
    <ligand>
        <name>substrate</name>
    </ligand>
</feature>
<dbReference type="GO" id="GO:0005975">
    <property type="term" value="P:carbohydrate metabolic process"/>
    <property type="evidence" value="ECO:0007669"/>
    <property type="project" value="InterPro"/>
</dbReference>
<dbReference type="PANTHER" id="PTHR11122:SF13">
    <property type="entry name" value="GLUCOSE-6-PHOSPHATE 1-EPIMERASE"/>
    <property type="match status" value="1"/>
</dbReference>
<proteinExistence type="inferred from homology"/>
<dbReference type="Proteomes" id="UP000190341">
    <property type="component" value="Unassembled WGS sequence"/>
</dbReference>
<dbReference type="STRING" id="428993.SAMN06296058_1898"/>
<comment type="catalytic activity">
    <reaction evidence="1">
        <text>alpha-D-glucose 6-phosphate = beta-D-glucose 6-phosphate</text>
        <dbReference type="Rhea" id="RHEA:16249"/>
        <dbReference type="ChEBI" id="CHEBI:58225"/>
        <dbReference type="ChEBI" id="CHEBI:58247"/>
        <dbReference type="EC" id="5.1.3.15"/>
    </reaction>
</comment>
<feature type="binding site" evidence="6">
    <location>
        <position position="86"/>
    </location>
    <ligand>
        <name>substrate</name>
    </ligand>
</feature>
<evidence type="ECO:0000256" key="1">
    <source>
        <dbReference type="ARBA" id="ARBA00001096"/>
    </source>
</evidence>
<dbReference type="Gene3D" id="2.70.98.10">
    <property type="match status" value="1"/>
</dbReference>
<feature type="binding site" evidence="6">
    <location>
        <position position="65"/>
    </location>
    <ligand>
        <name>substrate</name>
    </ligand>
</feature>
<evidence type="ECO:0000313" key="7">
    <source>
        <dbReference type="EMBL" id="SKC65659.1"/>
    </source>
</evidence>
<evidence type="ECO:0000256" key="3">
    <source>
        <dbReference type="ARBA" id="ARBA00023235"/>
    </source>
</evidence>
<dbReference type="PANTHER" id="PTHR11122">
    <property type="entry name" value="APOSPORY-ASSOCIATED PROTEIN C-RELATED"/>
    <property type="match status" value="1"/>
</dbReference>
<dbReference type="InterPro" id="IPR011013">
    <property type="entry name" value="Gal_mutarotase_sf_dom"/>
</dbReference>
<evidence type="ECO:0000256" key="2">
    <source>
        <dbReference type="ARBA" id="ARBA00005866"/>
    </source>
</evidence>
<name>A0A1T5KQC7_9GAMM</name>
<feature type="active site" evidence="5">
    <location>
        <position position="262"/>
    </location>
</feature>
<dbReference type="OrthoDB" id="9772911at2"/>
<evidence type="ECO:0000256" key="6">
    <source>
        <dbReference type="PIRSR" id="PIRSR016020-2"/>
    </source>
</evidence>
<gene>
    <name evidence="7" type="ORF">SAMN06296058_1898</name>
</gene>
<dbReference type="EMBL" id="FUZV01000001">
    <property type="protein sequence ID" value="SKC65659.1"/>
    <property type="molecule type" value="Genomic_DNA"/>
</dbReference>
<dbReference type="SUPFAM" id="SSF74650">
    <property type="entry name" value="Galactose mutarotase-like"/>
    <property type="match status" value="1"/>
</dbReference>
<dbReference type="Pfam" id="PF01263">
    <property type="entry name" value="Aldose_epim"/>
    <property type="match status" value="1"/>
</dbReference>
<keyword evidence="3 4" id="KW-0413">Isomerase</keyword>
<dbReference type="InterPro" id="IPR025532">
    <property type="entry name" value="G6P_1-epimerase"/>
</dbReference>
<dbReference type="InterPro" id="IPR014718">
    <property type="entry name" value="GH-type_carb-bd"/>
</dbReference>
<dbReference type="CDD" id="cd09020">
    <property type="entry name" value="D-hex-6-P-epi_like"/>
    <property type="match status" value="1"/>
</dbReference>
<organism evidence="7 8">
    <name type="scientific">Pseudoxanthomonas indica</name>
    <dbReference type="NCBI Taxonomy" id="428993"/>
    <lineage>
        <taxon>Bacteria</taxon>
        <taxon>Pseudomonadati</taxon>
        <taxon>Pseudomonadota</taxon>
        <taxon>Gammaproteobacteria</taxon>
        <taxon>Lysobacterales</taxon>
        <taxon>Lysobacteraceae</taxon>
        <taxon>Pseudoxanthomonas</taxon>
    </lineage>
</organism>
<sequence>MNDSAPSFSVELTEWQGVPAWVIRSEKATAVISSQGGQLLAWQPHGQAEVLWLSPITRSAPSAIRGGVPVCWPYFGKQGQPADAVQHGHARLAQWRWVDAVETDNGDVVVDLALPADPRTPLRLRQRLHIGAELGQTLITDNPGDQAVEFTQALHSYFAVGDAMQLRLHGVDGLAYADKLDGGAYRQAGDWRLDEARDPGRCDRLYATDGGAFVLHDPAQGRRIELDTEGSRTLVVWNPGAVGAAAMADVPDTAWREFVCIEVANAGDDVIVLAPGAQHRLGQRVRLLPLP</sequence>
<dbReference type="RefSeq" id="WP_079724152.1">
    <property type="nucleotide sequence ID" value="NZ_BMCL01000002.1"/>
</dbReference>
<dbReference type="InterPro" id="IPR008183">
    <property type="entry name" value="Aldose_1/G6P_1-epimerase"/>
</dbReference>
<accession>A0A1T5KQC7</accession>
<dbReference type="GO" id="GO:0047938">
    <property type="term" value="F:glucose-6-phosphate 1-epimerase activity"/>
    <property type="evidence" value="ECO:0007669"/>
    <property type="project" value="UniProtKB-UniRule"/>
</dbReference>
<dbReference type="GO" id="GO:0030246">
    <property type="term" value="F:carbohydrate binding"/>
    <property type="evidence" value="ECO:0007669"/>
    <property type="project" value="UniProtKB-UniRule"/>
</dbReference>
<feature type="active site" evidence="5">
    <location>
        <position position="155"/>
    </location>
</feature>
<dbReference type="EC" id="5.1.3.15" evidence="4"/>
<protein>
    <recommendedName>
        <fullName evidence="4">Putative glucose-6-phosphate 1-epimerase</fullName>
        <ecNumber evidence="4">5.1.3.15</ecNumber>
    </recommendedName>
</protein>
<evidence type="ECO:0000256" key="5">
    <source>
        <dbReference type="PIRSR" id="PIRSR016020-1"/>
    </source>
</evidence>
<dbReference type="PIRSF" id="PIRSF016020">
    <property type="entry name" value="PHexose_mutarotase"/>
    <property type="match status" value="1"/>
</dbReference>